<dbReference type="Pfam" id="PF00312">
    <property type="entry name" value="Ribosomal_S15"/>
    <property type="match status" value="1"/>
</dbReference>
<dbReference type="Gene3D" id="1.10.287.10">
    <property type="entry name" value="S15/NS1, RNA-binding"/>
    <property type="match status" value="1"/>
</dbReference>
<dbReference type="InterPro" id="IPR005290">
    <property type="entry name" value="Ribosomal_uS15_bac-type"/>
</dbReference>
<sequence>MSSLSAEQKEQIVTDYARAETDTGSPEVQVALLTARINHLSGHFKSHIHDHHSRQGLLRMVSRRRKLLDYLKGKNVERYRELISRLGLRR</sequence>
<dbReference type="InterPro" id="IPR000589">
    <property type="entry name" value="Ribosomal_uS15"/>
</dbReference>
<keyword evidence="1 3" id="KW-0689">Ribosomal protein</keyword>
<dbReference type="GO" id="GO:0003735">
    <property type="term" value="F:structural constituent of ribosome"/>
    <property type="evidence" value="ECO:0007669"/>
    <property type="project" value="InterPro"/>
</dbReference>
<dbReference type="AlphaFoldDB" id="A0A3B1AUY2"/>
<dbReference type="PANTHER" id="PTHR23321:SF26">
    <property type="entry name" value="SMALL RIBOSOMAL SUBUNIT PROTEIN US15M"/>
    <property type="match status" value="1"/>
</dbReference>
<dbReference type="Gene3D" id="6.10.250.3130">
    <property type="match status" value="1"/>
</dbReference>
<evidence type="ECO:0000256" key="1">
    <source>
        <dbReference type="ARBA" id="ARBA00022980"/>
    </source>
</evidence>
<accession>A0A3B1AUY2</accession>
<dbReference type="EMBL" id="UOFU01000246">
    <property type="protein sequence ID" value="VAX02050.1"/>
    <property type="molecule type" value="Genomic_DNA"/>
</dbReference>
<dbReference type="GO" id="GO:0006412">
    <property type="term" value="P:translation"/>
    <property type="evidence" value="ECO:0007669"/>
    <property type="project" value="InterPro"/>
</dbReference>
<reference evidence="3" key="1">
    <citation type="submission" date="2018-06" db="EMBL/GenBank/DDBJ databases">
        <authorList>
            <person name="Zhirakovskaya E."/>
        </authorList>
    </citation>
    <scope>NUCLEOTIDE SEQUENCE</scope>
</reference>
<dbReference type="SMART" id="SM01387">
    <property type="entry name" value="Ribosomal_S15"/>
    <property type="match status" value="1"/>
</dbReference>
<dbReference type="HAMAP" id="MF_01343_B">
    <property type="entry name" value="Ribosomal_uS15_B"/>
    <property type="match status" value="1"/>
</dbReference>
<name>A0A3B1AUY2_9ZZZZ</name>
<proteinExistence type="inferred from homology"/>
<evidence type="ECO:0000256" key="2">
    <source>
        <dbReference type="ARBA" id="ARBA00023274"/>
    </source>
</evidence>
<protein>
    <submittedName>
        <fullName evidence="3">SSU ribosomal protein S15p (S13e)</fullName>
    </submittedName>
</protein>
<organism evidence="3">
    <name type="scientific">hydrothermal vent metagenome</name>
    <dbReference type="NCBI Taxonomy" id="652676"/>
    <lineage>
        <taxon>unclassified sequences</taxon>
        <taxon>metagenomes</taxon>
        <taxon>ecological metagenomes</taxon>
    </lineage>
</organism>
<dbReference type="CDD" id="cd00353">
    <property type="entry name" value="Ribosomal_S15p_S13e"/>
    <property type="match status" value="1"/>
</dbReference>
<dbReference type="InterPro" id="IPR009068">
    <property type="entry name" value="uS15_NS1_RNA-bd_sf"/>
</dbReference>
<dbReference type="NCBIfam" id="TIGR00952">
    <property type="entry name" value="S15_bact"/>
    <property type="match status" value="1"/>
</dbReference>
<keyword evidence="2" id="KW-0687">Ribonucleoprotein</keyword>
<gene>
    <name evidence="3" type="ORF">MNBD_GAMMA20-2034</name>
</gene>
<dbReference type="GO" id="GO:0022627">
    <property type="term" value="C:cytosolic small ribosomal subunit"/>
    <property type="evidence" value="ECO:0007669"/>
    <property type="project" value="TreeGrafter"/>
</dbReference>
<dbReference type="SUPFAM" id="SSF47060">
    <property type="entry name" value="S15/NS1 RNA-binding domain"/>
    <property type="match status" value="1"/>
</dbReference>
<dbReference type="FunFam" id="1.10.287.10:FF:000002">
    <property type="entry name" value="30S ribosomal protein S15"/>
    <property type="match status" value="1"/>
</dbReference>
<dbReference type="PROSITE" id="PS00362">
    <property type="entry name" value="RIBOSOMAL_S15"/>
    <property type="match status" value="1"/>
</dbReference>
<evidence type="ECO:0000313" key="3">
    <source>
        <dbReference type="EMBL" id="VAX02050.1"/>
    </source>
</evidence>
<dbReference type="PANTHER" id="PTHR23321">
    <property type="entry name" value="RIBOSOMAL PROTEIN S15, BACTERIAL AND ORGANELLAR"/>
    <property type="match status" value="1"/>
</dbReference>